<keyword evidence="1" id="KW-0732">Signal</keyword>
<protein>
    <submittedName>
        <fullName evidence="2">Putative lipocalin lipocalin</fullName>
    </submittedName>
</protein>
<feature type="chain" id="PRO_5026170072" evidence="1">
    <location>
        <begin position="22"/>
        <end position="160"/>
    </location>
</feature>
<accession>A0A6G5A6D5</accession>
<sequence>MRSCHMLMFAVYMSVIQLGHSGSSSSKTHRKDEDITKFYTKGEMIWTLFTTSGEMECKVDNVTDTDNKSATFERRFLSKTPRESLHLKGTFTNGRKTLHYETYDAMDVHDARGHNYNSFEELLFTYNDGNCGIFFVASWGRRGHNYNSFERATSLLTNGR</sequence>
<proteinExistence type="predicted"/>
<evidence type="ECO:0000313" key="2">
    <source>
        <dbReference type="EMBL" id="NIE45746.1"/>
    </source>
</evidence>
<dbReference type="AlphaFoldDB" id="A0A6G5A6D5"/>
<evidence type="ECO:0000256" key="1">
    <source>
        <dbReference type="SAM" id="SignalP"/>
    </source>
</evidence>
<name>A0A6G5A6D5_RHIMP</name>
<dbReference type="EMBL" id="GIKN01003473">
    <property type="protein sequence ID" value="NIE45746.1"/>
    <property type="molecule type" value="Transcribed_RNA"/>
</dbReference>
<organism evidence="2">
    <name type="scientific">Rhipicephalus microplus</name>
    <name type="common">Cattle tick</name>
    <name type="synonym">Boophilus microplus</name>
    <dbReference type="NCBI Taxonomy" id="6941"/>
    <lineage>
        <taxon>Eukaryota</taxon>
        <taxon>Metazoa</taxon>
        <taxon>Ecdysozoa</taxon>
        <taxon>Arthropoda</taxon>
        <taxon>Chelicerata</taxon>
        <taxon>Arachnida</taxon>
        <taxon>Acari</taxon>
        <taxon>Parasitiformes</taxon>
        <taxon>Ixodida</taxon>
        <taxon>Ixodoidea</taxon>
        <taxon>Ixodidae</taxon>
        <taxon>Rhipicephalinae</taxon>
        <taxon>Rhipicephalus</taxon>
        <taxon>Boophilus</taxon>
    </lineage>
</organism>
<reference evidence="2" key="1">
    <citation type="submission" date="2020-03" db="EMBL/GenBank/DDBJ databases">
        <title>A transcriptome and proteome of the tick Rhipicephalus microplus shaped by the genetic composition of its hosts and developmental stage.</title>
        <authorList>
            <person name="Garcia G.R."/>
            <person name="Ribeiro J.M.C."/>
            <person name="Maruyama S.R."/>
            <person name="Gardinasse L.G."/>
            <person name="Nelson K."/>
            <person name="Ferreira B.R."/>
            <person name="Andrade T.G."/>
            <person name="Santos I.K.F.M."/>
        </authorList>
    </citation>
    <scope>NUCLEOTIDE SEQUENCE</scope>
    <source>
        <strain evidence="2">NSGR</strain>
        <tissue evidence="2">Salivary glands</tissue>
    </source>
</reference>
<feature type="signal peptide" evidence="1">
    <location>
        <begin position="1"/>
        <end position="21"/>
    </location>
</feature>